<sequence>METETSKFSHRLLEGGKLRTGTALGIDSLAKKQSFVVADAVNWQKLAVSLVRADKSLISDKSPPSPSSSEIEEGTYVQVKKWSKRKKIEWMGIAKISLAEQNESSTSECLTLVEQEPNVERLPPELQGVLDLFSDLFQEIPTGGIRRRNIKHHIPTLPDRLPVYPKQCYNLSDQHLPELKKQLKDLLEKQIITPSQSPIAAPVFFVSKKDGTLRIVIDYRALNAITIREEYPIPRIHDLINRLGKAKWFSTLDLQSGYYQVEVSKPDQWKTAFRTRYGTFQFTVMPFGLAGAPSTFQKLMQNVFFDELDKIRHCLPGRRPDFFRDPGSAPPPLSTSCYKDEKRTALCQTFQMPILQEKDEGVSADPDKLSTLREWPEILTDRKQLHGFLGLVGYYRRLVPNLNRSAHSLHRLLCSDSDVVWRQEHSEAVRSLKEALVNAAALKNYDPDKSITIKTDALKHAIGAVLEKDGVSIAFESRKMSDRERFLPAFESELLAIVYALMKWKSFIGTKLVTIQTDHATLGRILQQKNVTTRLGYWLDKLAGFNIEVIYKPGKQNVVADAISRRQDFIALLEVAPIDSTPSPIQELANWKIAYAACSDFKRPHAIAVDQSSKTETQRSVLYEHPYHPQTEGQTEPANQEIEQMLRCALIGNENTWESTLPLFEFAYNSTQHSSTKSAPFELLYGFLLTKPTCQQLRIPTTSALEILPLQAISKVHRAKQELTRAQKYQKQYADHHRRPASFEVGQKVWLWESNLPLDRYSKALRPRFVGPFPISRKVGENAVELKLPPSWLIHPVLHVSLLQPMVEQPPHLQRTTWQQQAFQGSNCLVEGILDHCQTDNEPQFLVQALDGPTTWMYEQDLQGAKQLIKNYFRGRTKGRTRKQGMPQDLPSSEANTPPKYFLRPRPRQHLRFVKSIAILREEGVSEKIL</sequence>
<dbReference type="SUPFAM" id="SSF54160">
    <property type="entry name" value="Chromo domain-like"/>
    <property type="match status" value="1"/>
</dbReference>
<dbReference type="Gene3D" id="3.10.10.10">
    <property type="entry name" value="HIV Type 1 Reverse Transcriptase, subunit A, domain 1"/>
    <property type="match status" value="1"/>
</dbReference>
<dbReference type="VEuPathDB" id="ToxoDB:CSUI_006871"/>
<dbReference type="InterPro" id="IPR050951">
    <property type="entry name" value="Retrovirus_Pol_polyprotein"/>
</dbReference>
<dbReference type="InterPro" id="IPR056924">
    <property type="entry name" value="SH3_Tf2-1"/>
</dbReference>
<dbReference type="InterPro" id="IPR043128">
    <property type="entry name" value="Rev_trsase/Diguanyl_cyclase"/>
</dbReference>
<proteinExistence type="predicted"/>
<dbReference type="Gene3D" id="3.30.70.270">
    <property type="match status" value="1"/>
</dbReference>
<evidence type="ECO:0000313" key="4">
    <source>
        <dbReference type="EMBL" id="PHJ19301.1"/>
    </source>
</evidence>
<dbReference type="AlphaFoldDB" id="A0A2C6JY16"/>
<dbReference type="GO" id="GO:0003676">
    <property type="term" value="F:nucleic acid binding"/>
    <property type="evidence" value="ECO:0007669"/>
    <property type="project" value="InterPro"/>
</dbReference>
<dbReference type="OrthoDB" id="2013610at2759"/>
<reference evidence="4 5" key="1">
    <citation type="journal article" date="2017" name="Int. J. Parasitol.">
        <title>The genome of the protozoan parasite Cystoisospora suis and a reverse vaccinology approach to identify vaccine candidates.</title>
        <authorList>
            <person name="Palmieri N."/>
            <person name="Shrestha A."/>
            <person name="Ruttkowski B."/>
            <person name="Beck T."/>
            <person name="Vogl C."/>
            <person name="Tomley F."/>
            <person name="Blake D.P."/>
            <person name="Joachim A."/>
        </authorList>
    </citation>
    <scope>NUCLEOTIDE SEQUENCE [LARGE SCALE GENOMIC DNA]</scope>
    <source>
        <strain evidence="4 5">Wien I</strain>
    </source>
</reference>
<evidence type="ECO:0000256" key="1">
    <source>
        <dbReference type="ARBA" id="ARBA00023268"/>
    </source>
</evidence>
<feature type="domain" description="Integrase catalytic" evidence="3">
    <location>
        <begin position="528"/>
        <end position="688"/>
    </location>
</feature>
<feature type="region of interest" description="Disordered" evidence="2">
    <location>
        <begin position="876"/>
        <end position="903"/>
    </location>
</feature>
<dbReference type="SUPFAM" id="SSF56672">
    <property type="entry name" value="DNA/RNA polymerases"/>
    <property type="match status" value="1"/>
</dbReference>
<protein>
    <submittedName>
        <fullName evidence="4">Retrotransposable element tf2 155 kDa protein type 1</fullName>
    </submittedName>
</protein>
<keyword evidence="1" id="KW-0511">Multifunctional enzyme</keyword>
<keyword evidence="5" id="KW-1185">Reference proteome</keyword>
<dbReference type="InterPro" id="IPR041577">
    <property type="entry name" value="RT_RNaseH_2"/>
</dbReference>
<dbReference type="GeneID" id="94430233"/>
<dbReference type="CDD" id="cd09274">
    <property type="entry name" value="RNase_HI_RT_Ty3"/>
    <property type="match status" value="1"/>
</dbReference>
<dbReference type="GO" id="GO:0015074">
    <property type="term" value="P:DNA integration"/>
    <property type="evidence" value="ECO:0007669"/>
    <property type="project" value="InterPro"/>
</dbReference>
<dbReference type="Pfam" id="PF00078">
    <property type="entry name" value="RVT_1"/>
    <property type="match status" value="1"/>
</dbReference>
<dbReference type="InterPro" id="IPR000477">
    <property type="entry name" value="RT_dom"/>
</dbReference>
<dbReference type="InterPro" id="IPR012337">
    <property type="entry name" value="RNaseH-like_sf"/>
</dbReference>
<dbReference type="RefSeq" id="XP_067921003.1">
    <property type="nucleotide sequence ID" value="XM_068067022.1"/>
</dbReference>
<evidence type="ECO:0000313" key="5">
    <source>
        <dbReference type="Proteomes" id="UP000221165"/>
    </source>
</evidence>
<dbReference type="SUPFAM" id="SSF53098">
    <property type="entry name" value="Ribonuclease H-like"/>
    <property type="match status" value="1"/>
</dbReference>
<accession>A0A2C6JY16</accession>
<organism evidence="4 5">
    <name type="scientific">Cystoisospora suis</name>
    <dbReference type="NCBI Taxonomy" id="483139"/>
    <lineage>
        <taxon>Eukaryota</taxon>
        <taxon>Sar</taxon>
        <taxon>Alveolata</taxon>
        <taxon>Apicomplexa</taxon>
        <taxon>Conoidasida</taxon>
        <taxon>Coccidia</taxon>
        <taxon>Eucoccidiorida</taxon>
        <taxon>Eimeriorina</taxon>
        <taxon>Sarcocystidae</taxon>
        <taxon>Cystoisospora</taxon>
    </lineage>
</organism>
<name>A0A2C6JY16_9APIC</name>
<dbReference type="InterPro" id="IPR043502">
    <property type="entry name" value="DNA/RNA_pol_sf"/>
</dbReference>
<dbReference type="InterPro" id="IPR001584">
    <property type="entry name" value="Integrase_cat-core"/>
</dbReference>
<evidence type="ECO:0000259" key="3">
    <source>
        <dbReference type="PROSITE" id="PS50994"/>
    </source>
</evidence>
<dbReference type="InterPro" id="IPR036397">
    <property type="entry name" value="RNaseH_sf"/>
</dbReference>
<dbReference type="PANTHER" id="PTHR37984:SF5">
    <property type="entry name" value="PROTEIN NYNRIN-LIKE"/>
    <property type="match status" value="1"/>
</dbReference>
<dbReference type="Gene3D" id="3.30.420.10">
    <property type="entry name" value="Ribonuclease H-like superfamily/Ribonuclease H"/>
    <property type="match status" value="1"/>
</dbReference>
<dbReference type="PROSITE" id="PS50994">
    <property type="entry name" value="INTEGRASE"/>
    <property type="match status" value="1"/>
</dbReference>
<dbReference type="CDD" id="cd01647">
    <property type="entry name" value="RT_LTR"/>
    <property type="match status" value="1"/>
</dbReference>
<gene>
    <name evidence="4" type="ORF">CSUI_006871</name>
</gene>
<dbReference type="EMBL" id="MIGC01003528">
    <property type="protein sequence ID" value="PHJ19301.1"/>
    <property type="molecule type" value="Genomic_DNA"/>
</dbReference>
<dbReference type="Pfam" id="PF24626">
    <property type="entry name" value="SH3_Tf2-1"/>
    <property type="match status" value="1"/>
</dbReference>
<dbReference type="Pfam" id="PF17919">
    <property type="entry name" value="RT_RNaseH_2"/>
    <property type="match status" value="1"/>
</dbReference>
<dbReference type="PANTHER" id="PTHR37984">
    <property type="entry name" value="PROTEIN CBG26694"/>
    <property type="match status" value="1"/>
</dbReference>
<dbReference type="CDD" id="cd00024">
    <property type="entry name" value="CD_CSD"/>
    <property type="match status" value="1"/>
</dbReference>
<dbReference type="Proteomes" id="UP000221165">
    <property type="component" value="Unassembled WGS sequence"/>
</dbReference>
<dbReference type="GO" id="GO:0003824">
    <property type="term" value="F:catalytic activity"/>
    <property type="evidence" value="ECO:0007669"/>
    <property type="project" value="UniProtKB-KW"/>
</dbReference>
<comment type="caution">
    <text evidence="4">The sequence shown here is derived from an EMBL/GenBank/DDBJ whole genome shotgun (WGS) entry which is preliminary data.</text>
</comment>
<dbReference type="InterPro" id="IPR016197">
    <property type="entry name" value="Chromo-like_dom_sf"/>
</dbReference>
<evidence type="ECO:0000256" key="2">
    <source>
        <dbReference type="SAM" id="MobiDB-lite"/>
    </source>
</evidence>